<name>A0A375YJ18_MYCPF</name>
<accession>A0A375YJ18</accession>
<evidence type="ECO:0000313" key="3">
    <source>
        <dbReference type="Proteomes" id="UP000252008"/>
    </source>
</evidence>
<protein>
    <submittedName>
        <fullName evidence="2">PAS domain-containing protein [Singulisphaera acidiphila DSM]</fullName>
    </submittedName>
</protein>
<dbReference type="Gene3D" id="3.30.450.40">
    <property type="match status" value="1"/>
</dbReference>
<dbReference type="AlphaFoldDB" id="A0A375YJ18"/>
<sequence>MARVPGFDERLDAALHDEAARAREPVDVFVARAVAARIAIEMARRRDPALDDILDRIRSMELAPPKPGMRIETGTVIADPERLQALHETGLLNARSGSILDRVVEMAVGALAVPSAAVSLVDQDTMYVPSAIGLPHEIAALRQIPLERSISRPIVTTGAAVIAEDARTHPALMNHPMVLDGYVVGFAAMPITNPDGHTIGALAVWDSKPRPWTHGHLQILEDFTAIICGRIFNTSTD</sequence>
<gene>
    <name evidence="2" type="ORF">MPP7335_02863</name>
</gene>
<evidence type="ECO:0000313" key="2">
    <source>
        <dbReference type="EMBL" id="SRX81116.1"/>
    </source>
</evidence>
<dbReference type="EMBL" id="UEGS01000001">
    <property type="protein sequence ID" value="SRX81116.1"/>
    <property type="molecule type" value="Genomic_DNA"/>
</dbReference>
<dbReference type="SMART" id="SM00065">
    <property type="entry name" value="GAF"/>
    <property type="match status" value="1"/>
</dbReference>
<dbReference type="PANTHER" id="PTHR43102:SF2">
    <property type="entry name" value="GAF DOMAIN-CONTAINING PROTEIN"/>
    <property type="match status" value="1"/>
</dbReference>
<dbReference type="Proteomes" id="UP000252008">
    <property type="component" value="Unassembled WGS sequence"/>
</dbReference>
<feature type="domain" description="GAF" evidence="1">
    <location>
        <begin position="95"/>
        <end position="236"/>
    </location>
</feature>
<dbReference type="STRING" id="39692.BST38_01545"/>
<dbReference type="PANTHER" id="PTHR43102">
    <property type="entry name" value="SLR1143 PROTEIN"/>
    <property type="match status" value="1"/>
</dbReference>
<reference evidence="2 3" key="1">
    <citation type="submission" date="2018-05" db="EMBL/GenBank/DDBJ databases">
        <authorList>
            <consortium name="IHU Genomes"/>
        </authorList>
    </citation>
    <scope>NUCLEOTIDE SEQUENCE [LARGE SCALE GENOMIC DNA]</scope>
    <source>
        <strain evidence="2 3">P7335</strain>
    </source>
</reference>
<dbReference type="InterPro" id="IPR003018">
    <property type="entry name" value="GAF"/>
</dbReference>
<dbReference type="SUPFAM" id="SSF55781">
    <property type="entry name" value="GAF domain-like"/>
    <property type="match status" value="1"/>
</dbReference>
<dbReference type="Pfam" id="PF01590">
    <property type="entry name" value="GAF"/>
    <property type="match status" value="1"/>
</dbReference>
<keyword evidence="3" id="KW-1185">Reference proteome</keyword>
<proteinExistence type="predicted"/>
<dbReference type="RefSeq" id="WP_083141464.1">
    <property type="nucleotide sequence ID" value="NZ_MVID01000001.1"/>
</dbReference>
<evidence type="ECO:0000259" key="1">
    <source>
        <dbReference type="SMART" id="SM00065"/>
    </source>
</evidence>
<dbReference type="InterPro" id="IPR029016">
    <property type="entry name" value="GAF-like_dom_sf"/>
</dbReference>
<organism evidence="2 3">
    <name type="scientific">Mycolicibacterium parafortuitum</name>
    <name type="common">Mycobacterium parafortuitum</name>
    <dbReference type="NCBI Taxonomy" id="39692"/>
    <lineage>
        <taxon>Bacteria</taxon>
        <taxon>Bacillati</taxon>
        <taxon>Actinomycetota</taxon>
        <taxon>Actinomycetes</taxon>
        <taxon>Mycobacteriales</taxon>
        <taxon>Mycobacteriaceae</taxon>
        <taxon>Mycolicibacterium</taxon>
    </lineage>
</organism>